<name>A0A8X6GPX4_TRICU</name>
<organism evidence="3 4">
    <name type="scientific">Trichonephila clavata</name>
    <name type="common">Joro spider</name>
    <name type="synonym">Nephila clavata</name>
    <dbReference type="NCBI Taxonomy" id="2740835"/>
    <lineage>
        <taxon>Eukaryota</taxon>
        <taxon>Metazoa</taxon>
        <taxon>Ecdysozoa</taxon>
        <taxon>Arthropoda</taxon>
        <taxon>Chelicerata</taxon>
        <taxon>Arachnida</taxon>
        <taxon>Araneae</taxon>
        <taxon>Araneomorphae</taxon>
        <taxon>Entelegynae</taxon>
        <taxon>Araneoidea</taxon>
        <taxon>Nephilidae</taxon>
        <taxon>Trichonephila</taxon>
    </lineage>
</organism>
<evidence type="ECO:0000313" key="3">
    <source>
        <dbReference type="EMBL" id="GFR08986.1"/>
    </source>
</evidence>
<dbReference type="EMBL" id="BMAO01033742">
    <property type="protein sequence ID" value="GFQ91503.1"/>
    <property type="molecule type" value="Genomic_DNA"/>
</dbReference>
<dbReference type="InterPro" id="IPR021322">
    <property type="entry name" value="DUF2924"/>
</dbReference>
<sequence length="148" mass="17157">MRVMEKKEKIEKKVKNLGEKPLVELRKIWKKVFVEEAPQHSRKYLIPRLAYRMQEEEYGEMSRKGAKRLEYLADRLEKGKRISSDKLPAEGTELILERGKETHAVMVTDSGLIYREEFYTSLSAVAGKIMGMSYNGPLLFGMRDKKGS</sequence>
<reference evidence="3" key="1">
    <citation type="submission" date="2020-07" db="EMBL/GenBank/DDBJ databases">
        <title>Multicomponent nature underlies the extraordinary mechanical properties of spider dragline silk.</title>
        <authorList>
            <person name="Kono N."/>
            <person name="Nakamura H."/>
            <person name="Mori M."/>
            <person name="Yoshida Y."/>
            <person name="Ohtoshi R."/>
            <person name="Malay A.D."/>
            <person name="Moran D.A.P."/>
            <person name="Tomita M."/>
            <person name="Numata K."/>
            <person name="Arakawa K."/>
        </authorList>
    </citation>
    <scope>NUCLEOTIDE SEQUENCE</scope>
</reference>
<dbReference type="AlphaFoldDB" id="A0A8X6GPX4"/>
<evidence type="ECO:0000313" key="4">
    <source>
        <dbReference type="Proteomes" id="UP000887116"/>
    </source>
</evidence>
<dbReference type="EMBL" id="BMAO01006492">
    <property type="protein sequence ID" value="GFR08986.1"/>
    <property type="molecule type" value="Genomic_DNA"/>
</dbReference>
<proteinExistence type="predicted"/>
<evidence type="ECO:0000313" key="1">
    <source>
        <dbReference type="EMBL" id="GFQ84684.1"/>
    </source>
</evidence>
<evidence type="ECO:0000313" key="2">
    <source>
        <dbReference type="EMBL" id="GFQ91503.1"/>
    </source>
</evidence>
<dbReference type="OrthoDB" id="6440514at2759"/>
<accession>A0A8X6GPX4</accession>
<dbReference type="EMBL" id="BMAO01012895">
    <property type="protein sequence ID" value="GFQ84684.1"/>
    <property type="molecule type" value="Genomic_DNA"/>
</dbReference>
<keyword evidence="4" id="KW-1185">Reference proteome</keyword>
<dbReference type="Pfam" id="PF11149">
    <property type="entry name" value="DUF2924"/>
    <property type="match status" value="1"/>
</dbReference>
<protein>
    <submittedName>
        <fullName evidence="3">Uncharacterized protein gp30</fullName>
    </submittedName>
</protein>
<dbReference type="Proteomes" id="UP000887116">
    <property type="component" value="Unassembled WGS sequence"/>
</dbReference>
<gene>
    <name evidence="3" type="primary">gp30</name>
    <name evidence="1" type="ORF">TNCT_205811</name>
    <name evidence="2" type="ORF">TNCT_335951</name>
    <name evidence="3" type="ORF">TNCT_5371</name>
</gene>
<comment type="caution">
    <text evidence="3">The sequence shown here is derived from an EMBL/GenBank/DDBJ whole genome shotgun (WGS) entry which is preliminary data.</text>
</comment>